<dbReference type="PANTHER" id="PTHR22952:SF395">
    <property type="entry name" value="ABSCISIC ACID-INSENSITIVE 5-LIKE PROTEIN 1"/>
    <property type="match status" value="1"/>
</dbReference>
<dbReference type="PANTHER" id="PTHR22952">
    <property type="entry name" value="CAMP-RESPONSE ELEMENT BINDING PROTEIN-RELATED"/>
    <property type="match status" value="1"/>
</dbReference>
<dbReference type="InterPro" id="IPR004827">
    <property type="entry name" value="bZIP"/>
</dbReference>
<feature type="coiled-coil region" evidence="4">
    <location>
        <begin position="272"/>
        <end position="309"/>
    </location>
</feature>
<evidence type="ECO:0000259" key="5">
    <source>
        <dbReference type="PROSITE" id="PS50217"/>
    </source>
</evidence>
<comment type="subcellular location">
    <subcellularLocation>
        <location evidence="1">Nucleus</location>
    </subcellularLocation>
</comment>
<dbReference type="GO" id="GO:0003677">
    <property type="term" value="F:DNA binding"/>
    <property type="evidence" value="ECO:0007669"/>
    <property type="project" value="UniProtKB-KW"/>
</dbReference>
<feature type="domain" description="BZIP" evidence="5">
    <location>
        <begin position="254"/>
        <end position="306"/>
    </location>
</feature>
<dbReference type="EMBL" id="JAGKQH010000020">
    <property type="protein sequence ID" value="KAG6570482.1"/>
    <property type="molecule type" value="Genomic_DNA"/>
</dbReference>
<evidence type="ECO:0000256" key="1">
    <source>
        <dbReference type="ARBA" id="ARBA00004123"/>
    </source>
</evidence>
<protein>
    <submittedName>
        <fullName evidence="6">ABSCISIC ACID-INSENSITIVE 5-like protein 1</fullName>
    </submittedName>
</protein>
<feature type="non-terminal residue" evidence="6">
    <location>
        <position position="1"/>
    </location>
</feature>
<proteinExistence type="predicted"/>
<dbReference type="GO" id="GO:0045893">
    <property type="term" value="P:positive regulation of DNA-templated transcription"/>
    <property type="evidence" value="ECO:0007669"/>
    <property type="project" value="InterPro"/>
</dbReference>
<evidence type="ECO:0000313" key="7">
    <source>
        <dbReference type="Proteomes" id="UP000685013"/>
    </source>
</evidence>
<dbReference type="FunFam" id="1.20.5.170:FF:000036">
    <property type="entry name" value="ABSCISIC ACID-INSENSITIVE 5-like protein 2"/>
    <property type="match status" value="1"/>
</dbReference>
<accession>A0AAV6LU61</accession>
<keyword evidence="7" id="KW-1185">Reference proteome</keyword>
<dbReference type="Proteomes" id="UP000685013">
    <property type="component" value="Chromosome 20"/>
</dbReference>
<keyword evidence="3" id="KW-0539">Nucleus</keyword>
<comment type="caution">
    <text evidence="6">The sequence shown here is derived from an EMBL/GenBank/DDBJ whole genome shotgun (WGS) entry which is preliminary data.</text>
</comment>
<dbReference type="SMART" id="SM00338">
    <property type="entry name" value="BRLZ"/>
    <property type="match status" value="1"/>
</dbReference>
<evidence type="ECO:0000256" key="4">
    <source>
        <dbReference type="SAM" id="Coils"/>
    </source>
</evidence>
<reference evidence="6 7" key="1">
    <citation type="journal article" date="2021" name="Hortic Res">
        <title>The domestication of Cucurbita argyrosperma as revealed by the genome of its wild relative.</title>
        <authorList>
            <person name="Barrera-Redondo J."/>
            <person name="Sanchez-de la Vega G."/>
            <person name="Aguirre-Liguori J.A."/>
            <person name="Castellanos-Morales G."/>
            <person name="Gutierrez-Guerrero Y.T."/>
            <person name="Aguirre-Dugua X."/>
            <person name="Aguirre-Planter E."/>
            <person name="Tenaillon M.I."/>
            <person name="Lira-Saade R."/>
            <person name="Eguiarte L.E."/>
        </authorList>
    </citation>
    <scope>NUCLEOTIDE SEQUENCE [LARGE SCALE GENOMIC DNA]</scope>
    <source>
        <strain evidence="6">JBR-2021</strain>
    </source>
</reference>
<keyword evidence="2" id="KW-0238">DNA-binding</keyword>
<sequence length="398" mass="44630">MENSGFGLMISESEAAIQPSSDSRDNFLCSLNKRDSVLSLTLDEIKCKSGKNFEGMSMDEFLANIWNVEDIQSQFHSQLQTNENEPQNRPFMAVNDSRPALYEQGSISIPIPLCGKTVDEIWSEIHKDEQHPHRQKFINVRENACQSQQALGEMTLEDFLVKAGVVQEASSSCSMKQQQACSSNNLGLSLSYQQNDAARIRNMSGNCFSTYQMLTPSVGEPSDSSSIQKCQSLTDWAEPSNKKRIVDGPTEVVVQRRQRRMIKNRESAARSRARKQAYTVELEAELKQLKEENVKLKQIMAESERKRKQEVSNSGRFFEVFQYEITVVSLHNTSNGYPWQILQRKPEKRQKPTQSLAEQLCPLMLQNRQLVGGGGINEQVVGTGHKVIGGGGGSESIG</sequence>
<dbReference type="CDD" id="cd14707">
    <property type="entry name" value="bZIP_plant_BZIP46"/>
    <property type="match status" value="1"/>
</dbReference>
<evidence type="ECO:0000313" key="6">
    <source>
        <dbReference type="EMBL" id="KAG6570482.1"/>
    </source>
</evidence>
<dbReference type="PROSITE" id="PS50217">
    <property type="entry name" value="BZIP"/>
    <property type="match status" value="1"/>
</dbReference>
<dbReference type="GO" id="GO:0005634">
    <property type="term" value="C:nucleus"/>
    <property type="evidence" value="ECO:0007669"/>
    <property type="project" value="UniProtKB-SubCell"/>
</dbReference>
<dbReference type="PROSITE" id="PS00036">
    <property type="entry name" value="BZIP_BASIC"/>
    <property type="match status" value="1"/>
</dbReference>
<dbReference type="GO" id="GO:0003700">
    <property type="term" value="F:DNA-binding transcription factor activity"/>
    <property type="evidence" value="ECO:0007669"/>
    <property type="project" value="InterPro"/>
</dbReference>
<name>A0AAV6LU61_9ROSI</name>
<dbReference type="Pfam" id="PF00170">
    <property type="entry name" value="bZIP_1"/>
    <property type="match status" value="1"/>
</dbReference>
<gene>
    <name evidence="6" type="primary">DPBF2</name>
    <name evidence="6" type="ORF">SDJN03_29397</name>
</gene>
<dbReference type="InterPro" id="IPR043452">
    <property type="entry name" value="BZIP46-like"/>
</dbReference>
<keyword evidence="4" id="KW-0175">Coiled coil</keyword>
<evidence type="ECO:0000256" key="2">
    <source>
        <dbReference type="ARBA" id="ARBA00023125"/>
    </source>
</evidence>
<dbReference type="AlphaFoldDB" id="A0AAV6LU61"/>
<organism evidence="6 7">
    <name type="scientific">Cucurbita argyrosperma subsp. sororia</name>
    <dbReference type="NCBI Taxonomy" id="37648"/>
    <lineage>
        <taxon>Eukaryota</taxon>
        <taxon>Viridiplantae</taxon>
        <taxon>Streptophyta</taxon>
        <taxon>Embryophyta</taxon>
        <taxon>Tracheophyta</taxon>
        <taxon>Spermatophyta</taxon>
        <taxon>Magnoliopsida</taxon>
        <taxon>eudicotyledons</taxon>
        <taxon>Gunneridae</taxon>
        <taxon>Pentapetalae</taxon>
        <taxon>rosids</taxon>
        <taxon>fabids</taxon>
        <taxon>Cucurbitales</taxon>
        <taxon>Cucurbitaceae</taxon>
        <taxon>Cucurbiteae</taxon>
        <taxon>Cucurbita</taxon>
    </lineage>
</organism>
<evidence type="ECO:0000256" key="3">
    <source>
        <dbReference type="ARBA" id="ARBA00023242"/>
    </source>
</evidence>